<reference evidence="2" key="1">
    <citation type="submission" date="2019-08" db="EMBL/GenBank/DDBJ databases">
        <authorList>
            <person name="Kucharzyk K."/>
            <person name="Murdoch R.W."/>
            <person name="Higgins S."/>
            <person name="Loffler F."/>
        </authorList>
    </citation>
    <scope>NUCLEOTIDE SEQUENCE</scope>
</reference>
<evidence type="ECO:0000256" key="1">
    <source>
        <dbReference type="SAM" id="Phobius"/>
    </source>
</evidence>
<proteinExistence type="predicted"/>
<name>A0A645AZ76_9ZZZZ</name>
<sequence>MKKISIVSFVALPIVVSLLFLLNLSTGLFVPWTRVITPTDRLTNYFSVQKNPEGYPEAVQECNTKEIEFSILANKPKNIQSCVQITDYAIDGAEHLILAKDGQGSLWQWEFVSSVTSDMLGYFILFLGVLCSGVIILVVSLKKRKKAK</sequence>
<keyword evidence="1" id="KW-0472">Membrane</keyword>
<comment type="caution">
    <text evidence="2">The sequence shown here is derived from an EMBL/GenBank/DDBJ whole genome shotgun (WGS) entry which is preliminary data.</text>
</comment>
<evidence type="ECO:0000313" key="2">
    <source>
        <dbReference type="EMBL" id="MPM56203.1"/>
    </source>
</evidence>
<protein>
    <submittedName>
        <fullName evidence="2">Uncharacterized protein</fullName>
    </submittedName>
</protein>
<feature type="transmembrane region" description="Helical" evidence="1">
    <location>
        <begin position="119"/>
        <end position="141"/>
    </location>
</feature>
<keyword evidence="1" id="KW-1133">Transmembrane helix</keyword>
<organism evidence="2">
    <name type="scientific">bioreactor metagenome</name>
    <dbReference type="NCBI Taxonomy" id="1076179"/>
    <lineage>
        <taxon>unclassified sequences</taxon>
        <taxon>metagenomes</taxon>
        <taxon>ecological metagenomes</taxon>
    </lineage>
</organism>
<gene>
    <name evidence="2" type="ORF">SDC9_103005</name>
</gene>
<dbReference type="EMBL" id="VSSQ01015640">
    <property type="protein sequence ID" value="MPM56203.1"/>
    <property type="molecule type" value="Genomic_DNA"/>
</dbReference>
<dbReference type="AlphaFoldDB" id="A0A645AZ76"/>
<accession>A0A645AZ76</accession>
<keyword evidence="1" id="KW-0812">Transmembrane</keyword>